<reference evidence="1" key="1">
    <citation type="submission" date="2023-07" db="EMBL/GenBank/DDBJ databases">
        <authorList>
            <person name="Stuckert A."/>
        </authorList>
    </citation>
    <scope>NUCLEOTIDE SEQUENCE</scope>
</reference>
<dbReference type="EMBL" id="CAUEEQ010035440">
    <property type="protein sequence ID" value="CAJ0952690.1"/>
    <property type="molecule type" value="Genomic_DNA"/>
</dbReference>
<keyword evidence="2" id="KW-1185">Reference proteome</keyword>
<name>A0ABN9M0F3_9NEOB</name>
<gene>
    <name evidence="1" type="ORF">RIMI_LOCUS13996984</name>
</gene>
<accession>A0ABN9M0F3</accession>
<organism evidence="1 2">
    <name type="scientific">Ranitomeya imitator</name>
    <name type="common">mimic poison frog</name>
    <dbReference type="NCBI Taxonomy" id="111125"/>
    <lineage>
        <taxon>Eukaryota</taxon>
        <taxon>Metazoa</taxon>
        <taxon>Chordata</taxon>
        <taxon>Craniata</taxon>
        <taxon>Vertebrata</taxon>
        <taxon>Euteleostomi</taxon>
        <taxon>Amphibia</taxon>
        <taxon>Batrachia</taxon>
        <taxon>Anura</taxon>
        <taxon>Neobatrachia</taxon>
        <taxon>Hyloidea</taxon>
        <taxon>Dendrobatidae</taxon>
        <taxon>Dendrobatinae</taxon>
        <taxon>Ranitomeya</taxon>
    </lineage>
</organism>
<dbReference type="PANTHER" id="PTHR21301">
    <property type="entry name" value="REVERSE TRANSCRIPTASE"/>
    <property type="match status" value="1"/>
</dbReference>
<proteinExistence type="predicted"/>
<dbReference type="PANTHER" id="PTHR21301:SF12">
    <property type="match status" value="1"/>
</dbReference>
<evidence type="ECO:0000313" key="2">
    <source>
        <dbReference type="Proteomes" id="UP001176940"/>
    </source>
</evidence>
<comment type="caution">
    <text evidence="1">The sequence shown here is derived from an EMBL/GenBank/DDBJ whole genome shotgun (WGS) entry which is preliminary data.</text>
</comment>
<evidence type="ECO:0000313" key="1">
    <source>
        <dbReference type="EMBL" id="CAJ0952690.1"/>
    </source>
</evidence>
<dbReference type="Proteomes" id="UP001176940">
    <property type="component" value="Unassembled WGS sequence"/>
</dbReference>
<protein>
    <submittedName>
        <fullName evidence="1">Uncharacterized protein</fullName>
    </submittedName>
</protein>
<sequence>MSPLSMVLEKILTPLIKTTRSFLLDTNDFIQVIRSLGPISPSSLLITWDVNSLYTSIVHEKGLAATDRLLSDNKEDIKIRHFCADLLGLVLKENYFMFQETFYAQQQGTAMGANVAFENDFVAMTWLVPALCLNVSAEDAEDGAAPEQSQVNIESAGGLSNESNSKWGKCLYGASYGVITFVQHYMGKYLIKSFSKQKLTLTRDSTDFGLRLRIPLPTLHP</sequence>